<dbReference type="HOGENOM" id="CLU_150651_1_0_6"/>
<dbReference type="AlphaFoldDB" id="R4YL14"/>
<evidence type="ECO:0000313" key="1">
    <source>
        <dbReference type="EMBL" id="CCK75252.1"/>
    </source>
</evidence>
<dbReference type="PATRIC" id="fig|698738.3.peg.1119"/>
<organism evidence="1 2">
    <name type="scientific">Oleispira antarctica RB-8</name>
    <dbReference type="NCBI Taxonomy" id="698738"/>
    <lineage>
        <taxon>Bacteria</taxon>
        <taxon>Pseudomonadati</taxon>
        <taxon>Pseudomonadota</taxon>
        <taxon>Gammaproteobacteria</taxon>
        <taxon>Oceanospirillales</taxon>
        <taxon>Oceanospirillaceae</taxon>
        <taxon>Oleispira</taxon>
    </lineage>
</organism>
<dbReference type="EMBL" id="FO203512">
    <property type="protein sequence ID" value="CCK75252.1"/>
    <property type="molecule type" value="Genomic_DNA"/>
</dbReference>
<proteinExistence type="predicted"/>
<evidence type="ECO:0000313" key="2">
    <source>
        <dbReference type="Proteomes" id="UP000032749"/>
    </source>
</evidence>
<reference evidence="1 2" key="1">
    <citation type="journal article" date="2013" name="Nat. Commun.">
        <title>Genome sequence and functional genomic analysis of the oil-degrading bacterium Oleispira antarctica.</title>
        <authorList>
            <person name="Kube M."/>
            <person name="Chernikova T.N."/>
            <person name="Al-Ramahi Y."/>
            <person name="Beloqui A."/>
            <person name="Lopez-Cortez N."/>
            <person name="Guazzaroni M.E."/>
            <person name="Heipieper H.J."/>
            <person name="Klages S."/>
            <person name="Kotsyurbenko O.R."/>
            <person name="Langer I."/>
            <person name="Nechitaylo T.Y."/>
            <person name="Lunsdorf H."/>
            <person name="Fernandez M."/>
            <person name="Juarez S."/>
            <person name="Ciordia S."/>
            <person name="Singer A."/>
            <person name="Kagan O."/>
            <person name="Egorova O."/>
            <person name="Petit P.A."/>
            <person name="Stogios P."/>
            <person name="Kim Y."/>
            <person name="Tchigvintsev A."/>
            <person name="Flick R."/>
            <person name="Denaro R."/>
            <person name="Genovese M."/>
            <person name="Albar J.P."/>
            <person name="Reva O.N."/>
            <person name="Martinez-Gomariz M."/>
            <person name="Tran H."/>
            <person name="Ferrer M."/>
            <person name="Savchenko A."/>
            <person name="Yakunin A.F."/>
            <person name="Yakimov M.M."/>
            <person name="Golyshina O.V."/>
            <person name="Reinhardt R."/>
            <person name="Golyshin P.N."/>
        </authorList>
    </citation>
    <scope>NUCLEOTIDE SEQUENCE [LARGE SCALE GENOMIC DNA]</scope>
</reference>
<name>R4YL14_OLEAN</name>
<accession>R4YL14</accession>
<dbReference type="KEGG" id="oai:OLEAN_C10760"/>
<dbReference type="STRING" id="698738.OLEAN_C10760"/>
<dbReference type="Proteomes" id="UP000032749">
    <property type="component" value="Chromosome"/>
</dbReference>
<protein>
    <recommendedName>
        <fullName evidence="3">Fis family transcriptional regulator</fullName>
    </recommendedName>
</protein>
<sequence length="113" mass="13094">MKKTDKTLENTIVTLLTRVCEQSLKSFDGFQWLTHLVNYKDFPRSLTIICVFDRQDQVSKLLSSPNHDYLVSLIVEQLKSAGIQLPNAQQQIQFDSEEACNLEHAGKWNRRLK</sequence>
<evidence type="ECO:0008006" key="3">
    <source>
        <dbReference type="Google" id="ProtNLM"/>
    </source>
</evidence>
<dbReference type="OrthoDB" id="6996126at2"/>
<gene>
    <name evidence="1" type="ORF">OLEAN_C10760</name>
</gene>
<keyword evidence="2" id="KW-1185">Reference proteome</keyword>